<comment type="caution">
    <text evidence="8">The sequence shown here is derived from an EMBL/GenBank/DDBJ whole genome shotgun (WGS) entry which is preliminary data.</text>
</comment>
<evidence type="ECO:0000256" key="5">
    <source>
        <dbReference type="ARBA" id="ARBA00023002"/>
    </source>
</evidence>
<dbReference type="PANTHER" id="PTHR42747:SF3">
    <property type="entry name" value="NITRONATE MONOOXYGENASE-RELATED"/>
    <property type="match status" value="1"/>
</dbReference>
<dbReference type="Gene3D" id="3.20.20.70">
    <property type="entry name" value="Aldolase class I"/>
    <property type="match status" value="1"/>
</dbReference>
<feature type="transmembrane region" description="Helical" evidence="7">
    <location>
        <begin position="481"/>
        <end position="498"/>
    </location>
</feature>
<keyword evidence="7" id="KW-0472">Membrane</keyword>
<dbReference type="GO" id="GO:0018580">
    <property type="term" value="F:nitronate monooxygenase activity"/>
    <property type="evidence" value="ECO:0007669"/>
    <property type="project" value="InterPro"/>
</dbReference>
<organism evidence="8 9">
    <name type="scientific">Pelagomonas calceolata</name>
    <dbReference type="NCBI Taxonomy" id="35677"/>
    <lineage>
        <taxon>Eukaryota</taxon>
        <taxon>Sar</taxon>
        <taxon>Stramenopiles</taxon>
        <taxon>Ochrophyta</taxon>
        <taxon>Pelagophyceae</taxon>
        <taxon>Pelagomonadales</taxon>
        <taxon>Pelagomonadaceae</taxon>
        <taxon>Pelagomonas</taxon>
    </lineage>
</organism>
<evidence type="ECO:0000256" key="4">
    <source>
        <dbReference type="ARBA" id="ARBA00022643"/>
    </source>
</evidence>
<evidence type="ECO:0000256" key="3">
    <source>
        <dbReference type="ARBA" id="ARBA00022630"/>
    </source>
</evidence>
<feature type="transmembrane region" description="Helical" evidence="7">
    <location>
        <begin position="383"/>
        <end position="403"/>
    </location>
</feature>
<dbReference type="InterPro" id="IPR013785">
    <property type="entry name" value="Aldolase_TIM"/>
</dbReference>
<evidence type="ECO:0000256" key="6">
    <source>
        <dbReference type="ARBA" id="ARBA00023033"/>
    </source>
</evidence>
<protein>
    <recommendedName>
        <fullName evidence="10">Nitronate monooxygenase domain-containing protein</fullName>
    </recommendedName>
</protein>
<evidence type="ECO:0000256" key="2">
    <source>
        <dbReference type="ARBA" id="ARBA00009881"/>
    </source>
</evidence>
<dbReference type="Proteomes" id="UP000789595">
    <property type="component" value="Unassembled WGS sequence"/>
</dbReference>
<dbReference type="EMBL" id="CAKKNE010000005">
    <property type="protein sequence ID" value="CAH0377185.1"/>
    <property type="molecule type" value="Genomic_DNA"/>
</dbReference>
<evidence type="ECO:0000256" key="1">
    <source>
        <dbReference type="ARBA" id="ARBA00001917"/>
    </source>
</evidence>
<comment type="similarity">
    <text evidence="2">Belongs to the nitronate monooxygenase family. NMO class I subfamily.</text>
</comment>
<keyword evidence="3" id="KW-0285">Flavoprotein</keyword>
<reference evidence="8" key="1">
    <citation type="submission" date="2021-11" db="EMBL/GenBank/DDBJ databases">
        <authorList>
            <consortium name="Genoscope - CEA"/>
            <person name="William W."/>
        </authorList>
    </citation>
    <scope>NUCLEOTIDE SEQUENCE</scope>
</reference>
<evidence type="ECO:0008006" key="10">
    <source>
        <dbReference type="Google" id="ProtNLM"/>
    </source>
</evidence>
<feature type="transmembrane region" description="Helical" evidence="7">
    <location>
        <begin position="525"/>
        <end position="542"/>
    </location>
</feature>
<keyword evidence="4" id="KW-0288">FMN</keyword>
<dbReference type="OrthoDB" id="10265891at2759"/>
<keyword evidence="9" id="KW-1185">Reference proteome</keyword>
<dbReference type="Pfam" id="PF03060">
    <property type="entry name" value="NMO"/>
    <property type="match status" value="1"/>
</dbReference>
<dbReference type="InterPro" id="IPR004136">
    <property type="entry name" value="NMO"/>
</dbReference>
<accession>A0A8J2T058</accession>
<sequence>MVVWPALARAMCARYGVRAPIVQAPMADAVDWRVAAGAARAGVLGSIPCATLAPDAIAPAAQNFRETALGAPLHLNFFTTHDAAAPTEARQARWMEELAPYYKEAGATPPSSAELVATNGRASFDEAACAAVEAVRPDIVSFHFGLPEDALLDRVRATGASVWCTATTVAEAHALARRVDVIIAQGAEAGGHRGSFLGNCYVKPPLVGTMALVPQIVDAVSVPVIAAGGLADGRGVVAALALGASGVSVGTTFLRANDALINDGHRAALESSRDDATVVTNVYSGRPARGFANRLVRELGPISPAVPEFPWASTAAKPLSTASGEFHGSRWAGQAAAIASPRGDGEAVAAWLVADAERVLGPGTTEIKLMVVLAPPPAPRLQAVAVSLCINGGAMIAWARHVFKHKGIIEGIEGPRAIEKKTELDAMIWKILSFWMVCVGVMCILVADSPLAPQAAMLVATAHFVEMYFKSQAAERKIRQAALGNMILGTFLVMTLLMDYRRPERVTSQLDETHKSSGRHARHPLFWLFIIFVGCSGILSPAQRTPPSAEAPDASLVA</sequence>
<dbReference type="PANTHER" id="PTHR42747">
    <property type="entry name" value="NITRONATE MONOOXYGENASE-RELATED"/>
    <property type="match status" value="1"/>
</dbReference>
<dbReference type="SUPFAM" id="SSF51412">
    <property type="entry name" value="Inosine monophosphate dehydrogenase (IMPDH)"/>
    <property type="match status" value="1"/>
</dbReference>
<proteinExistence type="inferred from homology"/>
<comment type="cofactor">
    <cofactor evidence="1">
        <name>FMN</name>
        <dbReference type="ChEBI" id="CHEBI:58210"/>
    </cofactor>
</comment>
<feature type="transmembrane region" description="Helical" evidence="7">
    <location>
        <begin position="424"/>
        <end position="447"/>
    </location>
</feature>
<keyword evidence="6" id="KW-0503">Monooxygenase</keyword>
<keyword evidence="7" id="KW-1133">Transmembrane helix</keyword>
<name>A0A8J2T058_9STRA</name>
<evidence type="ECO:0000313" key="9">
    <source>
        <dbReference type="Proteomes" id="UP000789595"/>
    </source>
</evidence>
<evidence type="ECO:0000313" key="8">
    <source>
        <dbReference type="EMBL" id="CAH0377185.1"/>
    </source>
</evidence>
<evidence type="ECO:0000256" key="7">
    <source>
        <dbReference type="SAM" id="Phobius"/>
    </source>
</evidence>
<keyword evidence="7" id="KW-0812">Transmembrane</keyword>
<gene>
    <name evidence="8" type="ORF">PECAL_5P17540</name>
</gene>
<keyword evidence="5" id="KW-0560">Oxidoreductase</keyword>
<dbReference type="AlphaFoldDB" id="A0A8J2T058"/>
<dbReference type="CDD" id="cd04730">
    <property type="entry name" value="NPD_like"/>
    <property type="match status" value="1"/>
</dbReference>